<sequence length="89" mass="10307">MSSDICVQLRERGEHVAAEFIELLSKRFVDEERRADLLEKAYAEQQQVWSDAIARADRYKAALREIIMCWNYEQCAELARAALGEKKDG</sequence>
<organism evidence="1">
    <name type="scientific">uncultured Caudovirales phage</name>
    <dbReference type="NCBI Taxonomy" id="2100421"/>
    <lineage>
        <taxon>Viruses</taxon>
        <taxon>Duplodnaviria</taxon>
        <taxon>Heunggongvirae</taxon>
        <taxon>Uroviricota</taxon>
        <taxon>Caudoviricetes</taxon>
        <taxon>Peduoviridae</taxon>
        <taxon>Maltschvirus</taxon>
        <taxon>Maltschvirus maltsch</taxon>
    </lineage>
</organism>
<gene>
    <name evidence="1" type="ORF">UFOVP155_3</name>
</gene>
<accession>A0A6J7W8G1</accession>
<reference evidence="1" key="1">
    <citation type="submission" date="2020-05" db="EMBL/GenBank/DDBJ databases">
        <authorList>
            <person name="Chiriac C."/>
            <person name="Salcher M."/>
            <person name="Ghai R."/>
            <person name="Kavagutti S V."/>
        </authorList>
    </citation>
    <scope>NUCLEOTIDE SEQUENCE</scope>
</reference>
<proteinExistence type="predicted"/>
<dbReference type="EMBL" id="LR798203">
    <property type="protein sequence ID" value="CAB5170107.1"/>
    <property type="molecule type" value="Genomic_DNA"/>
</dbReference>
<protein>
    <submittedName>
        <fullName evidence="1">Uncharacterized protein</fullName>
    </submittedName>
</protein>
<evidence type="ECO:0000313" key="1">
    <source>
        <dbReference type="EMBL" id="CAB5170107.1"/>
    </source>
</evidence>
<name>A0A6J7W8G1_9CAUD</name>